<dbReference type="Pfam" id="PF00535">
    <property type="entry name" value="Glycos_transf_2"/>
    <property type="match status" value="1"/>
</dbReference>
<reference evidence="2 3" key="1">
    <citation type="submission" date="2023-05" db="EMBL/GenBank/DDBJ databases">
        <title>Novel species of genus Flectobacillus isolated from stream in China.</title>
        <authorList>
            <person name="Lu H."/>
        </authorList>
    </citation>
    <scope>NUCLEOTIDE SEQUENCE [LARGE SCALE GENOMIC DNA]</scope>
    <source>
        <strain evidence="2 3">LFS242W</strain>
    </source>
</reference>
<dbReference type="SUPFAM" id="SSF53448">
    <property type="entry name" value="Nucleotide-diphospho-sugar transferases"/>
    <property type="match status" value="1"/>
</dbReference>
<dbReference type="PANTHER" id="PTHR22916">
    <property type="entry name" value="GLYCOSYLTRANSFERASE"/>
    <property type="match status" value="1"/>
</dbReference>
<organism evidence="2 3">
    <name type="scientific">Flectobacillus rivi</name>
    <dbReference type="NCBI Taxonomy" id="2984209"/>
    <lineage>
        <taxon>Bacteria</taxon>
        <taxon>Pseudomonadati</taxon>
        <taxon>Bacteroidota</taxon>
        <taxon>Cytophagia</taxon>
        <taxon>Cytophagales</taxon>
        <taxon>Flectobacillaceae</taxon>
        <taxon>Flectobacillus</taxon>
    </lineage>
</organism>
<sequence length="314" mass="36013">MNTIPNKLPLVSIICTCYNQATFVEQTLNSILSQDYPHLEVFVSDNGSTDDSARCIQDFCQKNIHDFQVSYHLENVGICKAFNQSFAKVTGKYIIDLSADDILLPHCVSQQVQFFEKQPDEVGVIYSNIEWINAQGKSKGKAFGNLPPPSGNVWLKLLAKSFIPAPAMMMRRSLLLQMGGYNEQLAYEDLDFWLRSSRICHYAYLPQVLMQVRKVPNSATSGFNDAEKGLLDSAYRVCLLTQFKLDSRKEHKALDKRILNYCLRAYTSQQFEMALRFAHLLSSPIWKKIITYLIKRKIALRALTILYHLFKYLN</sequence>
<comment type="caution">
    <text evidence="2">The sequence shown here is derived from an EMBL/GenBank/DDBJ whole genome shotgun (WGS) entry which is preliminary data.</text>
</comment>
<dbReference type="Gene3D" id="3.90.550.10">
    <property type="entry name" value="Spore Coat Polysaccharide Biosynthesis Protein SpsA, Chain A"/>
    <property type="match status" value="1"/>
</dbReference>
<evidence type="ECO:0000313" key="3">
    <source>
        <dbReference type="Proteomes" id="UP001225761"/>
    </source>
</evidence>
<evidence type="ECO:0000313" key="2">
    <source>
        <dbReference type="EMBL" id="MDI9874690.1"/>
    </source>
</evidence>
<proteinExistence type="predicted"/>
<dbReference type="EC" id="2.4.-.-" evidence="2"/>
<feature type="domain" description="Glycosyltransferase 2-like" evidence="1">
    <location>
        <begin position="12"/>
        <end position="174"/>
    </location>
</feature>
<keyword evidence="3" id="KW-1185">Reference proteome</keyword>
<dbReference type="EMBL" id="JASHIE010000005">
    <property type="protein sequence ID" value="MDI9874690.1"/>
    <property type="molecule type" value="Genomic_DNA"/>
</dbReference>
<dbReference type="RefSeq" id="WP_283381517.1">
    <property type="nucleotide sequence ID" value="NZ_JASHIE010000005.1"/>
</dbReference>
<keyword evidence="2" id="KW-0328">Glycosyltransferase</keyword>
<dbReference type="InterPro" id="IPR029044">
    <property type="entry name" value="Nucleotide-diphossugar_trans"/>
</dbReference>
<evidence type="ECO:0000259" key="1">
    <source>
        <dbReference type="Pfam" id="PF00535"/>
    </source>
</evidence>
<dbReference type="GO" id="GO:0016757">
    <property type="term" value="F:glycosyltransferase activity"/>
    <property type="evidence" value="ECO:0007669"/>
    <property type="project" value="UniProtKB-KW"/>
</dbReference>
<protein>
    <submittedName>
        <fullName evidence="2">Glycosyltransferase</fullName>
        <ecNumber evidence="2">2.4.-.-</ecNumber>
    </submittedName>
</protein>
<dbReference type="InterPro" id="IPR001173">
    <property type="entry name" value="Glyco_trans_2-like"/>
</dbReference>
<dbReference type="PANTHER" id="PTHR22916:SF3">
    <property type="entry name" value="UDP-GLCNAC:BETAGAL BETA-1,3-N-ACETYLGLUCOSAMINYLTRANSFERASE-LIKE PROTEIN 1"/>
    <property type="match status" value="1"/>
</dbReference>
<keyword evidence="2" id="KW-0808">Transferase</keyword>
<name>A0ABT6Z0X4_9BACT</name>
<dbReference type="Proteomes" id="UP001225761">
    <property type="component" value="Unassembled WGS sequence"/>
</dbReference>
<accession>A0ABT6Z0X4</accession>
<gene>
    <name evidence="2" type="ORF">QM481_09140</name>
</gene>